<feature type="active site" description="Proton acceptor" evidence="14 15">
    <location>
        <position position="193"/>
    </location>
</feature>
<dbReference type="GO" id="GO:0051287">
    <property type="term" value="F:NAD binding"/>
    <property type="evidence" value="ECO:0007669"/>
    <property type="project" value="InterPro"/>
</dbReference>
<evidence type="ECO:0000259" key="20">
    <source>
        <dbReference type="Pfam" id="PF07479"/>
    </source>
</evidence>
<dbReference type="NCBIfam" id="NF000942">
    <property type="entry name" value="PRK00094.1-4"/>
    <property type="match status" value="1"/>
</dbReference>
<dbReference type="InterPro" id="IPR013328">
    <property type="entry name" value="6PGD_dom2"/>
</dbReference>
<dbReference type="InterPro" id="IPR011128">
    <property type="entry name" value="G3P_DH_NAD-dep_N"/>
</dbReference>
<keyword evidence="3 14" id="KW-0547">Nucleotide-binding</keyword>
<feature type="binding site" evidence="14">
    <location>
        <position position="107"/>
    </location>
    <ligand>
        <name>sn-glycerol 3-phosphate</name>
        <dbReference type="ChEBI" id="CHEBI:57597"/>
    </ligand>
</feature>
<feature type="binding site" evidence="14">
    <location>
        <position position="281"/>
    </location>
    <ligand>
        <name>NADPH</name>
        <dbReference type="ChEBI" id="CHEBI:57783"/>
    </ligand>
</feature>
<comment type="caution">
    <text evidence="14">Lacks conserved residue(s) required for the propagation of feature annotation.</text>
</comment>
<keyword evidence="2 14" id="KW-0444">Lipid biosynthesis</keyword>
<dbReference type="HAMAP" id="MF_00394">
    <property type="entry name" value="NAD_Glyc3P_dehydrog"/>
    <property type="match status" value="1"/>
</dbReference>
<evidence type="ECO:0000256" key="12">
    <source>
        <dbReference type="ARBA" id="ARBA00069372"/>
    </source>
</evidence>
<dbReference type="GO" id="GO:0141152">
    <property type="term" value="F:glycerol-3-phosphate dehydrogenase (NAD+) activity"/>
    <property type="evidence" value="ECO:0007669"/>
    <property type="project" value="RHEA"/>
</dbReference>
<keyword evidence="14" id="KW-0963">Cytoplasm</keyword>
<evidence type="ECO:0000259" key="19">
    <source>
        <dbReference type="Pfam" id="PF01210"/>
    </source>
</evidence>
<dbReference type="STRING" id="753702.SAMN04488102_104227"/>
<feature type="binding site" evidence="14">
    <location>
        <position position="12"/>
    </location>
    <ligand>
        <name>NADPH</name>
        <dbReference type="ChEBI" id="CHEBI:57783"/>
    </ligand>
</feature>
<feature type="binding site" evidence="14">
    <location>
        <position position="257"/>
    </location>
    <ligand>
        <name>NADPH</name>
        <dbReference type="ChEBI" id="CHEBI:57783"/>
    </ligand>
</feature>
<dbReference type="PRINTS" id="PR00077">
    <property type="entry name" value="GPDHDRGNASE"/>
</dbReference>
<feature type="binding site" evidence="14">
    <location>
        <position position="246"/>
    </location>
    <ligand>
        <name>sn-glycerol 3-phosphate</name>
        <dbReference type="ChEBI" id="CHEBI:57597"/>
    </ligand>
</feature>
<evidence type="ECO:0000256" key="7">
    <source>
        <dbReference type="ARBA" id="ARBA00023098"/>
    </source>
</evidence>
<keyword evidence="5 14" id="KW-0560">Oxidoreductase</keyword>
<evidence type="ECO:0000256" key="5">
    <source>
        <dbReference type="ARBA" id="ARBA00023002"/>
    </source>
</evidence>
<dbReference type="GO" id="GO:0006650">
    <property type="term" value="P:glycerophospholipid metabolic process"/>
    <property type="evidence" value="ECO:0007669"/>
    <property type="project" value="UniProtKB-UniRule"/>
</dbReference>
<keyword evidence="7 14" id="KW-0443">Lipid metabolism</keyword>
<dbReference type="NCBIfam" id="NF000940">
    <property type="entry name" value="PRK00094.1-2"/>
    <property type="match status" value="1"/>
</dbReference>
<dbReference type="InterPro" id="IPR006168">
    <property type="entry name" value="G3P_DH_NAD-dep"/>
</dbReference>
<feature type="domain" description="Glycerol-3-phosphate dehydrogenase NAD-dependent C-terminal" evidence="20">
    <location>
        <begin position="182"/>
        <end position="321"/>
    </location>
</feature>
<feature type="binding site" evidence="14">
    <location>
        <position position="283"/>
    </location>
    <ligand>
        <name>NADPH</name>
        <dbReference type="ChEBI" id="CHEBI:57783"/>
    </ligand>
</feature>
<evidence type="ECO:0000313" key="22">
    <source>
        <dbReference type="Proteomes" id="UP000199612"/>
    </source>
</evidence>
<dbReference type="PROSITE" id="PS00957">
    <property type="entry name" value="NAD_G3PDH"/>
    <property type="match status" value="1"/>
</dbReference>
<keyword evidence="6 14" id="KW-0520">NAD</keyword>
<feature type="binding site" evidence="14">
    <location>
        <position position="50"/>
    </location>
    <ligand>
        <name>NADPH</name>
        <dbReference type="ChEBI" id="CHEBI:57783"/>
    </ligand>
</feature>
<dbReference type="UniPathway" id="UPA00940"/>
<reference evidence="22" key="1">
    <citation type="submission" date="2016-10" db="EMBL/GenBank/DDBJ databases">
        <authorList>
            <person name="Varghese N."/>
            <person name="Submissions S."/>
        </authorList>
    </citation>
    <scope>NUCLEOTIDE SEQUENCE [LARGE SCALE GENOMIC DNA]</scope>
    <source>
        <strain evidence="22">DSM 23664</strain>
    </source>
</reference>
<feature type="domain" description="Glycerol-3-phosphate dehydrogenase NAD-dependent N-terminal" evidence="19">
    <location>
        <begin position="5"/>
        <end position="160"/>
    </location>
</feature>
<feature type="binding site" evidence="14">
    <location>
        <position position="33"/>
    </location>
    <ligand>
        <name>NADPH</name>
        <dbReference type="ChEBI" id="CHEBI:57783"/>
    </ligand>
</feature>
<evidence type="ECO:0000256" key="15">
    <source>
        <dbReference type="PIRSR" id="PIRSR000114-1"/>
    </source>
</evidence>
<comment type="similarity">
    <text evidence="1 14 18">Belongs to the NAD-dependent glycerol-3-phosphate dehydrogenase family.</text>
</comment>
<name>A0A1I1HXW3_9LACT</name>
<feature type="binding site" evidence="14">
    <location>
        <position position="142"/>
    </location>
    <ligand>
        <name>NADPH</name>
        <dbReference type="ChEBI" id="CHEBI:57783"/>
    </ligand>
</feature>
<evidence type="ECO:0000256" key="18">
    <source>
        <dbReference type="RuleBase" id="RU000437"/>
    </source>
</evidence>
<dbReference type="GO" id="GO:0046167">
    <property type="term" value="P:glycerol-3-phosphate biosynthetic process"/>
    <property type="evidence" value="ECO:0007669"/>
    <property type="project" value="UniProtKB-UniRule"/>
</dbReference>
<protein>
    <recommendedName>
        <fullName evidence="12 14">Glycerol-3-phosphate dehydrogenase [NAD(P)+]</fullName>
        <ecNumber evidence="11 14">1.1.1.94</ecNumber>
    </recommendedName>
    <alternativeName>
        <fullName evidence="14">NAD(P)(+)-dependent glycerol-3-phosphate dehydrogenase</fullName>
    </alternativeName>
    <alternativeName>
        <fullName evidence="13 14">NAD(P)H-dependent dihydroxyacetone-phosphate reductase</fullName>
    </alternativeName>
</protein>
<feature type="binding site" evidence="17">
    <location>
        <position position="142"/>
    </location>
    <ligand>
        <name>NAD(+)</name>
        <dbReference type="ChEBI" id="CHEBI:57540"/>
    </ligand>
</feature>
<dbReference type="Proteomes" id="UP000199612">
    <property type="component" value="Unassembled WGS sequence"/>
</dbReference>
<feature type="binding site" evidence="14">
    <location>
        <position position="138"/>
    </location>
    <ligand>
        <name>sn-glycerol 3-phosphate</name>
        <dbReference type="ChEBI" id="CHEBI:57597"/>
    </ligand>
</feature>
<evidence type="ECO:0000256" key="16">
    <source>
        <dbReference type="PIRSR" id="PIRSR000114-2"/>
    </source>
</evidence>
<organism evidence="21 22">
    <name type="scientific">Alkalibacterium subtropicum</name>
    <dbReference type="NCBI Taxonomy" id="753702"/>
    <lineage>
        <taxon>Bacteria</taxon>
        <taxon>Bacillati</taxon>
        <taxon>Bacillota</taxon>
        <taxon>Bacilli</taxon>
        <taxon>Lactobacillales</taxon>
        <taxon>Carnobacteriaceae</taxon>
        <taxon>Alkalibacterium</taxon>
    </lineage>
</organism>
<keyword evidence="8 14" id="KW-0594">Phospholipid biosynthesis</keyword>
<evidence type="ECO:0000256" key="9">
    <source>
        <dbReference type="ARBA" id="ARBA00023264"/>
    </source>
</evidence>
<feature type="binding site" evidence="17">
    <location>
        <begin position="9"/>
        <end position="14"/>
    </location>
    <ligand>
        <name>NAD(+)</name>
        <dbReference type="ChEBI" id="CHEBI:57540"/>
    </ligand>
</feature>
<comment type="function">
    <text evidence="14">Catalyzes the reduction of the glycolytic intermediate dihydroxyacetone phosphate (DHAP) to sn-glycerol 3-phosphate (G3P), the key precursor for phospholipid synthesis.</text>
</comment>
<evidence type="ECO:0000256" key="3">
    <source>
        <dbReference type="ARBA" id="ARBA00022741"/>
    </source>
</evidence>
<dbReference type="PANTHER" id="PTHR11728">
    <property type="entry name" value="GLYCEROL-3-PHOSPHATE DEHYDROGENASE"/>
    <property type="match status" value="1"/>
</dbReference>
<comment type="catalytic activity">
    <reaction evidence="10">
        <text>sn-glycerol 3-phosphate + NADP(+) = dihydroxyacetone phosphate + NADPH + H(+)</text>
        <dbReference type="Rhea" id="RHEA:11096"/>
        <dbReference type="ChEBI" id="CHEBI:15378"/>
        <dbReference type="ChEBI" id="CHEBI:57597"/>
        <dbReference type="ChEBI" id="CHEBI:57642"/>
        <dbReference type="ChEBI" id="CHEBI:57783"/>
        <dbReference type="ChEBI" id="CHEBI:58349"/>
        <dbReference type="EC" id="1.1.1.94"/>
    </reaction>
    <physiologicalReaction direction="right-to-left" evidence="10">
        <dbReference type="Rhea" id="RHEA:11098"/>
    </physiologicalReaction>
</comment>
<dbReference type="RefSeq" id="WP_091529543.1">
    <property type="nucleotide sequence ID" value="NZ_FOLT01000004.1"/>
</dbReference>
<feature type="binding site" evidence="14">
    <location>
        <position position="256"/>
    </location>
    <ligand>
        <name>sn-glycerol 3-phosphate</name>
        <dbReference type="ChEBI" id="CHEBI:57597"/>
    </ligand>
</feature>
<evidence type="ECO:0000256" key="10">
    <source>
        <dbReference type="ARBA" id="ARBA00052716"/>
    </source>
</evidence>
<feature type="binding site" evidence="14">
    <location>
        <position position="107"/>
    </location>
    <ligand>
        <name>NADPH</name>
        <dbReference type="ChEBI" id="CHEBI:57783"/>
    </ligand>
</feature>
<evidence type="ECO:0000256" key="6">
    <source>
        <dbReference type="ARBA" id="ARBA00023027"/>
    </source>
</evidence>
<dbReference type="NCBIfam" id="NF000941">
    <property type="entry name" value="PRK00094.1-3"/>
    <property type="match status" value="1"/>
</dbReference>
<keyword evidence="9 14" id="KW-1208">Phospholipid metabolism</keyword>
<dbReference type="PIRSF" id="PIRSF000114">
    <property type="entry name" value="Glycerol-3-P_dh"/>
    <property type="match status" value="1"/>
</dbReference>
<gene>
    <name evidence="14" type="primary">gpsA</name>
    <name evidence="21" type="ORF">SAMN04488102_104227</name>
</gene>
<sequence length="333" mass="36222">MGSRLAVLGAGSWGSALANVLTENGHQVTIWTRDQEQQNEINTRHTNTHYLPEFKFTDEIAATTDLKKAVKDVEAIVVVIPTSGIRELARRLDTILDRKVTIIHASKGLERKTHKRISTILDEELSCEYVTGIVALSGPSHAEEVINRDLTTITAASVHLESAQYVQKLFINDYFRVYTNTDIIGVEIGAALKNIIAIGAGIIAGLGYGDNAKAGLVTRGLAEISRLGVEMGADPLTFMGLSGVGDLIVTCTSPHSRNWRAGYQLGKGEAIQSVLDNMGMVVEGVSTTQAAFELAKEHAIEMPITEAIYDVLYKDAEVKYVILNLMKREGKAE</sequence>
<feature type="binding site" evidence="14">
    <location>
        <position position="258"/>
    </location>
    <ligand>
        <name>sn-glycerol 3-phosphate</name>
        <dbReference type="ChEBI" id="CHEBI:57597"/>
    </ligand>
</feature>
<evidence type="ECO:0000256" key="17">
    <source>
        <dbReference type="PIRSR" id="PIRSR000114-3"/>
    </source>
</evidence>
<dbReference type="Pfam" id="PF01210">
    <property type="entry name" value="NAD_Gly3P_dh_N"/>
    <property type="match status" value="1"/>
</dbReference>
<dbReference type="Pfam" id="PF07479">
    <property type="entry name" value="NAD_Gly3P_dh_C"/>
    <property type="match status" value="1"/>
</dbReference>
<feature type="binding site" evidence="14">
    <location>
        <position position="257"/>
    </location>
    <ligand>
        <name>sn-glycerol 3-phosphate</name>
        <dbReference type="ChEBI" id="CHEBI:57597"/>
    </ligand>
</feature>
<dbReference type="AlphaFoldDB" id="A0A1I1HXW3"/>
<dbReference type="InterPro" id="IPR006109">
    <property type="entry name" value="G3P_DH_NAD-dep_C"/>
</dbReference>
<feature type="binding site" evidence="17">
    <location>
        <position position="257"/>
    </location>
    <ligand>
        <name>NAD(+)</name>
        <dbReference type="ChEBI" id="CHEBI:57540"/>
    </ligand>
</feature>
<dbReference type="FunFam" id="3.40.50.720:FF:000019">
    <property type="entry name" value="Glycerol-3-phosphate dehydrogenase [NAD(P)+]"/>
    <property type="match status" value="1"/>
</dbReference>
<dbReference type="EMBL" id="FOLT01000004">
    <property type="protein sequence ID" value="SFC28402.1"/>
    <property type="molecule type" value="Genomic_DNA"/>
</dbReference>
<keyword evidence="4 14" id="KW-0521">NADP</keyword>
<feature type="binding site" evidence="14">
    <location>
        <position position="193"/>
    </location>
    <ligand>
        <name>sn-glycerol 3-phosphate</name>
        <dbReference type="ChEBI" id="CHEBI:57597"/>
    </ligand>
</feature>
<dbReference type="InterPro" id="IPR008927">
    <property type="entry name" value="6-PGluconate_DH-like_C_sf"/>
</dbReference>
<accession>A0A1I1HXW3</accession>
<dbReference type="SUPFAM" id="SSF48179">
    <property type="entry name" value="6-phosphogluconate dehydrogenase C-terminal domain-like"/>
    <property type="match status" value="1"/>
</dbReference>
<evidence type="ECO:0000256" key="14">
    <source>
        <dbReference type="HAMAP-Rule" id="MF_00394"/>
    </source>
</evidence>
<feature type="binding site" evidence="14">
    <location>
        <position position="140"/>
    </location>
    <ligand>
        <name>sn-glycerol 3-phosphate</name>
        <dbReference type="ChEBI" id="CHEBI:57597"/>
    </ligand>
</feature>
<evidence type="ECO:0000256" key="1">
    <source>
        <dbReference type="ARBA" id="ARBA00011009"/>
    </source>
</evidence>
<dbReference type="EC" id="1.1.1.94" evidence="11 14"/>
<dbReference type="Gene3D" id="1.10.1040.10">
    <property type="entry name" value="N-(1-d-carboxylethyl)-l-norvaline Dehydrogenase, domain 2"/>
    <property type="match status" value="1"/>
</dbReference>
<keyword evidence="22" id="KW-1185">Reference proteome</keyword>
<dbReference type="OrthoDB" id="9812273at2"/>
<dbReference type="GO" id="GO:0005975">
    <property type="term" value="P:carbohydrate metabolic process"/>
    <property type="evidence" value="ECO:0007669"/>
    <property type="project" value="InterPro"/>
</dbReference>
<feature type="binding site" evidence="16">
    <location>
        <begin position="257"/>
        <end position="258"/>
    </location>
    <ligand>
        <name>substrate</name>
    </ligand>
</feature>
<dbReference type="Gene3D" id="3.40.50.720">
    <property type="entry name" value="NAD(P)-binding Rossmann-like Domain"/>
    <property type="match status" value="1"/>
</dbReference>
<comment type="subcellular location">
    <subcellularLocation>
        <location evidence="14">Cytoplasm</location>
    </subcellularLocation>
</comment>
<feature type="binding site" evidence="14">
    <location>
        <position position="13"/>
    </location>
    <ligand>
        <name>NADPH</name>
        <dbReference type="ChEBI" id="CHEBI:57783"/>
    </ligand>
</feature>
<dbReference type="SUPFAM" id="SSF51735">
    <property type="entry name" value="NAD(P)-binding Rossmann-fold domains"/>
    <property type="match status" value="1"/>
</dbReference>
<proteinExistence type="inferred from homology"/>
<evidence type="ECO:0000313" key="21">
    <source>
        <dbReference type="EMBL" id="SFC28402.1"/>
    </source>
</evidence>
<dbReference type="GO" id="GO:0008654">
    <property type="term" value="P:phospholipid biosynthetic process"/>
    <property type="evidence" value="ECO:0007669"/>
    <property type="project" value="UniProtKB-KW"/>
</dbReference>
<evidence type="ECO:0000256" key="2">
    <source>
        <dbReference type="ARBA" id="ARBA00022516"/>
    </source>
</evidence>
<dbReference type="InterPro" id="IPR036291">
    <property type="entry name" value="NAD(P)-bd_dom_sf"/>
</dbReference>
<dbReference type="GO" id="GO:0005829">
    <property type="term" value="C:cytosol"/>
    <property type="evidence" value="ECO:0007669"/>
    <property type="project" value="TreeGrafter"/>
</dbReference>
<dbReference type="PANTHER" id="PTHR11728:SF1">
    <property type="entry name" value="GLYCEROL-3-PHOSPHATE DEHYDROGENASE [NAD(+)] 2, CHLOROPLASTIC"/>
    <property type="match status" value="1"/>
</dbReference>
<comment type="pathway">
    <text evidence="14">Membrane lipid metabolism; glycerophospholipid metabolism.</text>
</comment>
<feature type="binding site" evidence="16">
    <location>
        <position position="107"/>
    </location>
    <ligand>
        <name>substrate</name>
    </ligand>
</feature>
<evidence type="ECO:0000256" key="8">
    <source>
        <dbReference type="ARBA" id="ARBA00023209"/>
    </source>
</evidence>
<dbReference type="FunFam" id="1.10.1040.10:FF:000001">
    <property type="entry name" value="Glycerol-3-phosphate dehydrogenase [NAD(P)+]"/>
    <property type="match status" value="1"/>
</dbReference>
<dbReference type="GO" id="GO:0141153">
    <property type="term" value="F:glycerol-3-phosphate dehydrogenase (NADP+) activity"/>
    <property type="evidence" value="ECO:0007669"/>
    <property type="project" value="RHEA"/>
</dbReference>
<comment type="catalytic activity">
    <reaction evidence="14">
        <text>sn-glycerol 3-phosphate + NAD(+) = dihydroxyacetone phosphate + NADH + H(+)</text>
        <dbReference type="Rhea" id="RHEA:11092"/>
        <dbReference type="ChEBI" id="CHEBI:15378"/>
        <dbReference type="ChEBI" id="CHEBI:57540"/>
        <dbReference type="ChEBI" id="CHEBI:57597"/>
        <dbReference type="ChEBI" id="CHEBI:57642"/>
        <dbReference type="ChEBI" id="CHEBI:57945"/>
        <dbReference type="EC" id="1.1.1.94"/>
    </reaction>
</comment>
<evidence type="ECO:0000256" key="4">
    <source>
        <dbReference type="ARBA" id="ARBA00022857"/>
    </source>
</evidence>
<evidence type="ECO:0000256" key="13">
    <source>
        <dbReference type="ARBA" id="ARBA00080511"/>
    </source>
</evidence>
<dbReference type="GO" id="GO:0046168">
    <property type="term" value="P:glycerol-3-phosphate catabolic process"/>
    <property type="evidence" value="ECO:0007669"/>
    <property type="project" value="InterPro"/>
</dbReference>
<evidence type="ECO:0000256" key="11">
    <source>
        <dbReference type="ARBA" id="ARBA00066687"/>
    </source>
</evidence>